<name>A0A068S8J2_9FUNG</name>
<feature type="compositionally biased region" description="Basic residues" evidence="1">
    <location>
        <begin position="109"/>
        <end position="121"/>
    </location>
</feature>
<feature type="compositionally biased region" description="Low complexity" evidence="1">
    <location>
        <begin position="133"/>
        <end position="152"/>
    </location>
</feature>
<evidence type="ECO:0000313" key="3">
    <source>
        <dbReference type="Proteomes" id="UP000027586"/>
    </source>
</evidence>
<organism evidence="2 3">
    <name type="scientific">Lichtheimia corymbifera JMRC:FSU:9682</name>
    <dbReference type="NCBI Taxonomy" id="1263082"/>
    <lineage>
        <taxon>Eukaryota</taxon>
        <taxon>Fungi</taxon>
        <taxon>Fungi incertae sedis</taxon>
        <taxon>Mucoromycota</taxon>
        <taxon>Mucoromycotina</taxon>
        <taxon>Mucoromycetes</taxon>
        <taxon>Mucorales</taxon>
        <taxon>Lichtheimiaceae</taxon>
        <taxon>Lichtheimia</taxon>
    </lineage>
</organism>
<proteinExistence type="predicted"/>
<protein>
    <submittedName>
        <fullName evidence="2">Uncharacterized protein</fullName>
    </submittedName>
</protein>
<dbReference type="OrthoDB" id="2271430at2759"/>
<feature type="region of interest" description="Disordered" evidence="1">
    <location>
        <begin position="92"/>
        <end position="177"/>
    </location>
</feature>
<dbReference type="AlphaFoldDB" id="A0A068S8J2"/>
<reference evidence="2" key="1">
    <citation type="submission" date="2013-08" db="EMBL/GenBank/DDBJ databases">
        <title>Gene expansion shapes genome architecture in the human pathogen Lichtheimia corymbifera: an evolutionary genomics analysis in the ancient terrestrial Mucorales (Mucoromycotina).</title>
        <authorList>
            <person name="Schwartze V.U."/>
            <person name="Winter S."/>
            <person name="Shelest E."/>
            <person name="Marcet-Houben M."/>
            <person name="Horn F."/>
            <person name="Wehner S."/>
            <person name="Hoffmann K."/>
            <person name="Riege K."/>
            <person name="Sammeth M."/>
            <person name="Nowrousian M."/>
            <person name="Valiante V."/>
            <person name="Linde J."/>
            <person name="Jacobsen I.D."/>
            <person name="Marz M."/>
            <person name="Brakhage A.A."/>
            <person name="Gabaldon T."/>
            <person name="Bocker S."/>
            <person name="Voigt K."/>
        </authorList>
    </citation>
    <scope>NUCLEOTIDE SEQUENCE [LARGE SCALE GENOMIC DNA]</scope>
    <source>
        <strain evidence="2">FSU 9682</strain>
    </source>
</reference>
<dbReference type="Proteomes" id="UP000027586">
    <property type="component" value="Unassembled WGS sequence"/>
</dbReference>
<dbReference type="VEuPathDB" id="FungiDB:LCOR_09190.1"/>
<evidence type="ECO:0000313" key="2">
    <source>
        <dbReference type="EMBL" id="CDH58325.1"/>
    </source>
</evidence>
<accession>A0A068S8J2</accession>
<dbReference type="EMBL" id="CBTN010000055">
    <property type="protein sequence ID" value="CDH58325.1"/>
    <property type="molecule type" value="Genomic_DNA"/>
</dbReference>
<gene>
    <name evidence="2" type="ORF">LCOR_09190.1</name>
</gene>
<evidence type="ECO:0000256" key="1">
    <source>
        <dbReference type="SAM" id="MobiDB-lite"/>
    </source>
</evidence>
<sequence length="502" mass="57015">MLSNLWKALWGSRSSSTEQTRQAIERDAQRLSQFQWVPEHHATLRPPTQEQRERNVTPVYGSRHSFSVVQSRPLSTIYQDDALNERSQATVRSLARVRSRHDEEDNVSQRRKRRRAAKKQQRQQNSDITSIPSSSSAASSSLSASEAQQQLQMDDNTMAASSSSSSYPQQPTTISRAPVSYPERPILHLHPQNAFTTNDETELKHIIQDMLRPGVWNTLNGDIVQQWLEVPYVIPGIEDLLGRQGRLMRLIQEKATGVDITVEFPRIVLKGPQIKVNRVVDTVSALITPFGRKKQGSINLLCTGPQLANKVAKWKEHVGDVIDVLVKEDMVRISIASVVINKNAKVTLDQVRDGLLHLLVSLTSEHQPESFICNDYQLLSRPERKTTMIVSPDRKFGLGKFIDYLSGYFERCPSMHTPSRPKITVLKSKTRLVPKKNARGLKKMKKETIHPPDSLKDMIPQELLSDFFGHLDVVGIDMTYIFRPKTLETIEIPVTYQGFRVF</sequence>
<comment type="caution">
    <text evidence="2">The sequence shown here is derived from an EMBL/GenBank/DDBJ whole genome shotgun (WGS) entry which is preliminary data.</text>
</comment>
<keyword evidence="3" id="KW-1185">Reference proteome</keyword>